<feature type="transmembrane region" description="Helical" evidence="1">
    <location>
        <begin position="79"/>
        <end position="99"/>
    </location>
</feature>
<reference evidence="2 3" key="1">
    <citation type="submission" date="2017-01" db="EMBL/GenBank/DDBJ databases">
        <title>Genome Sequencing of a Marine Spirillum, Oceanospirillum multiglobuliferum ATCC 33336, from Japan.</title>
        <authorList>
            <person name="Carney J.G."/>
            <person name="Trachtenberg A.M."/>
            <person name="Rheaume B.A."/>
            <person name="Linnane J.D."/>
            <person name="Pitts N.L."/>
            <person name="Mykles D.L."/>
            <person name="Maclea K.S."/>
        </authorList>
    </citation>
    <scope>NUCLEOTIDE SEQUENCE [LARGE SCALE GENOMIC DNA]</scope>
    <source>
        <strain evidence="2 3">ATCC 33336</strain>
    </source>
</reference>
<dbReference type="PIRSF" id="PIRSF004923">
    <property type="entry name" value="RseC"/>
    <property type="match status" value="1"/>
</dbReference>
<protein>
    <submittedName>
        <fullName evidence="2">Uncharacterized protein</fullName>
    </submittedName>
</protein>
<keyword evidence="1" id="KW-1133">Transmembrane helix</keyword>
<evidence type="ECO:0000256" key="1">
    <source>
        <dbReference type="SAM" id="Phobius"/>
    </source>
</evidence>
<evidence type="ECO:0000313" key="3">
    <source>
        <dbReference type="Proteomes" id="UP000191418"/>
    </source>
</evidence>
<sequence>MLEEQALVVDKDSQGVWVETCRQSACQSCASKSSCGHSLLGKMSRGQTQRMLVKTHLDLEVGDQVMLGLSESAFLKGSALVYLLPLIAMIIMAIVGEQLFGADSWQSLALAASGLLIGFLFVRSYSKQHQLDPNYQPVVLRKLVVPNASVQKIPLSTL</sequence>
<dbReference type="Proteomes" id="UP000191418">
    <property type="component" value="Unassembled WGS sequence"/>
</dbReference>
<dbReference type="PANTHER" id="PTHR35867:SF1">
    <property type="entry name" value="PROTEIN RSEC"/>
    <property type="match status" value="1"/>
</dbReference>
<keyword evidence="1" id="KW-0812">Transmembrane</keyword>
<dbReference type="InterPro" id="IPR026268">
    <property type="entry name" value="RseC"/>
</dbReference>
<proteinExistence type="predicted"/>
<keyword evidence="3" id="KW-1185">Reference proteome</keyword>
<organism evidence="2 3">
    <name type="scientific">Oceanospirillum multiglobuliferum</name>
    <dbReference type="NCBI Taxonomy" id="64969"/>
    <lineage>
        <taxon>Bacteria</taxon>
        <taxon>Pseudomonadati</taxon>
        <taxon>Pseudomonadota</taxon>
        <taxon>Gammaproteobacteria</taxon>
        <taxon>Oceanospirillales</taxon>
        <taxon>Oceanospirillaceae</taxon>
        <taxon>Oceanospirillum</taxon>
    </lineage>
</organism>
<dbReference type="EMBL" id="MTSM01000005">
    <property type="protein sequence ID" value="OPX56068.1"/>
    <property type="molecule type" value="Genomic_DNA"/>
</dbReference>
<feature type="transmembrane region" description="Helical" evidence="1">
    <location>
        <begin position="105"/>
        <end position="122"/>
    </location>
</feature>
<dbReference type="OrthoDB" id="9795854at2"/>
<dbReference type="STRING" id="64969.SAMN02745127_00126"/>
<dbReference type="InterPro" id="IPR007359">
    <property type="entry name" value="SigmaE_reg_RseC_MucC"/>
</dbReference>
<gene>
    <name evidence="2" type="ORF">BTE48_05845</name>
</gene>
<dbReference type="AlphaFoldDB" id="A0A1T4KL96"/>
<accession>A0A1T4KL96</accession>
<name>A0A1T4KL96_9GAMM</name>
<comment type="caution">
    <text evidence="2">The sequence shown here is derived from an EMBL/GenBank/DDBJ whole genome shotgun (WGS) entry which is preliminary data.</text>
</comment>
<dbReference type="PANTHER" id="PTHR35867">
    <property type="entry name" value="PROTEIN RSEC"/>
    <property type="match status" value="1"/>
</dbReference>
<keyword evidence="1" id="KW-0472">Membrane</keyword>
<dbReference type="Pfam" id="PF04246">
    <property type="entry name" value="RseC_MucC"/>
    <property type="match status" value="1"/>
</dbReference>
<evidence type="ECO:0000313" key="2">
    <source>
        <dbReference type="EMBL" id="OPX56068.1"/>
    </source>
</evidence>
<dbReference type="RefSeq" id="WP_078743747.1">
    <property type="nucleotide sequence ID" value="NZ_FUXG01000001.1"/>
</dbReference>